<evidence type="ECO:0000256" key="1">
    <source>
        <dbReference type="ARBA" id="ARBA00010839"/>
    </source>
</evidence>
<dbReference type="NCBIfam" id="NF002486">
    <property type="entry name" value="PRK01752.1"/>
    <property type="match status" value="1"/>
</dbReference>
<evidence type="ECO:0000313" key="4">
    <source>
        <dbReference type="EMBL" id="EGK06855.1"/>
    </source>
</evidence>
<dbReference type="Gene3D" id="3.10.450.50">
    <property type="match status" value="1"/>
</dbReference>
<dbReference type="PANTHER" id="PTHR33747:SF1">
    <property type="entry name" value="ADENYLATE CYCLASE-ASSOCIATED CAP C-TERMINAL DOMAIN-CONTAINING PROTEIN"/>
    <property type="match status" value="1"/>
</dbReference>
<dbReference type="HOGENOM" id="CLU_099590_0_1_4"/>
<dbReference type="STRING" id="504.KKKWG1_0430"/>
<feature type="domain" description="YchJ-like middle NTF2-like" evidence="3">
    <location>
        <begin position="67"/>
        <end position="164"/>
    </location>
</feature>
<keyword evidence="5" id="KW-1185">Reference proteome</keyword>
<organism evidence="4 5">
    <name type="scientific">Kingella kingae ATCC 23330</name>
    <dbReference type="NCBI Taxonomy" id="887327"/>
    <lineage>
        <taxon>Bacteria</taxon>
        <taxon>Pseudomonadati</taxon>
        <taxon>Pseudomonadota</taxon>
        <taxon>Betaproteobacteria</taxon>
        <taxon>Neisseriales</taxon>
        <taxon>Neisseriaceae</taxon>
        <taxon>Kingella</taxon>
    </lineage>
</organism>
<dbReference type="NCBIfam" id="NF001213">
    <property type="entry name" value="PRK00183.1"/>
    <property type="match status" value="1"/>
</dbReference>
<dbReference type="InterPro" id="IPR004027">
    <property type="entry name" value="SEC_C_motif"/>
</dbReference>
<dbReference type="Proteomes" id="UP000004207">
    <property type="component" value="Unassembled WGS sequence"/>
</dbReference>
<dbReference type="Pfam" id="PF02810">
    <property type="entry name" value="SEC-C"/>
    <property type="match status" value="2"/>
</dbReference>
<dbReference type="PANTHER" id="PTHR33747">
    <property type="entry name" value="UPF0225 PROTEIN SCO1677"/>
    <property type="match status" value="1"/>
</dbReference>
<accession>F5SA31</accession>
<dbReference type="AlphaFoldDB" id="F5SA31"/>
<sequence length="193" mass="21579">MNCTQIWGFAKVSACFDKTEKAACTLHYNGTISSHPNTMNTACPCRSSLPYEQCCAPLHRQHAHAQTAEQLMRSRYAAYATQNIAYIVQTTVPVQQHLLDTASIAAWSEQATWLGLDVLQHIAHIKPHHAQVEFIAHFAENGQTQQHHECSAFVQQNGRWCFIDPTVPLPSFKAACICGSARKFKACCGQFFR</sequence>
<dbReference type="Pfam" id="PF17775">
    <property type="entry name" value="YchJ_M-like"/>
    <property type="match status" value="1"/>
</dbReference>
<comment type="caution">
    <text evidence="4">The sequence shown here is derived from an EMBL/GenBank/DDBJ whole genome shotgun (WGS) entry which is preliminary data.</text>
</comment>
<dbReference type="InterPro" id="IPR048469">
    <property type="entry name" value="YchJ-like_M"/>
</dbReference>
<dbReference type="InterPro" id="IPR032710">
    <property type="entry name" value="NTF2-like_dom_sf"/>
</dbReference>
<proteinExistence type="inferred from homology"/>
<protein>
    <recommendedName>
        <fullName evidence="2">UPF0225 protein HMPREF0476_2064</fullName>
    </recommendedName>
</protein>
<dbReference type="InterPro" id="IPR023006">
    <property type="entry name" value="YchJ-like"/>
</dbReference>
<reference evidence="4 5" key="1">
    <citation type="submission" date="2011-04" db="EMBL/GenBank/DDBJ databases">
        <authorList>
            <person name="Muzny D."/>
            <person name="Qin X."/>
            <person name="Deng J."/>
            <person name="Jiang H."/>
            <person name="Liu Y."/>
            <person name="Qu J."/>
            <person name="Song X.-Z."/>
            <person name="Zhang L."/>
            <person name="Thornton R."/>
            <person name="Coyle M."/>
            <person name="Francisco L."/>
            <person name="Jackson L."/>
            <person name="Javaid M."/>
            <person name="Korchina V."/>
            <person name="Kovar C."/>
            <person name="Mata R."/>
            <person name="Mathew T."/>
            <person name="Ngo R."/>
            <person name="Nguyen L."/>
            <person name="Nguyen N."/>
            <person name="Okwuonu G."/>
            <person name="Ongeri F."/>
            <person name="Pham C."/>
            <person name="Simmons D."/>
            <person name="Wilczek-Boney K."/>
            <person name="Hale W."/>
            <person name="Jakkamsetti A."/>
            <person name="Pham P."/>
            <person name="Ruth R."/>
            <person name="San Lucas F."/>
            <person name="Warren J."/>
            <person name="Zhang J."/>
            <person name="Zhao Z."/>
            <person name="Zhou C."/>
            <person name="Zhu D."/>
            <person name="Lee S."/>
            <person name="Bess C."/>
            <person name="Blankenburg K."/>
            <person name="Forbes L."/>
            <person name="Fu Q."/>
            <person name="Gubbala S."/>
            <person name="Hirani K."/>
            <person name="Jayaseelan J.C."/>
            <person name="Lara F."/>
            <person name="Munidasa M."/>
            <person name="Palculict T."/>
            <person name="Patil S."/>
            <person name="Pu L.-L."/>
            <person name="Saada N."/>
            <person name="Tang L."/>
            <person name="Weissenberger G."/>
            <person name="Zhu Y."/>
            <person name="Hemphill L."/>
            <person name="Shang Y."/>
            <person name="Youmans B."/>
            <person name="Ayvaz T."/>
            <person name="Ross M."/>
            <person name="Santibanez J."/>
            <person name="Aqrawi P."/>
            <person name="Gross S."/>
            <person name="Joshi V."/>
            <person name="Fowler G."/>
            <person name="Nazareth L."/>
            <person name="Reid J."/>
            <person name="Worley K."/>
            <person name="Petrosino J."/>
            <person name="Highlander S."/>
            <person name="Gibbs R."/>
        </authorList>
    </citation>
    <scope>NUCLEOTIDE SEQUENCE [LARGE SCALE GENOMIC DNA]</scope>
    <source>
        <strain evidence="4 5">ATCC 23330</strain>
    </source>
</reference>
<name>F5SA31_KINKI</name>
<dbReference type="eggNOG" id="COG3012">
    <property type="taxonomic scope" value="Bacteria"/>
</dbReference>
<evidence type="ECO:0000256" key="2">
    <source>
        <dbReference type="HAMAP-Rule" id="MF_00612"/>
    </source>
</evidence>
<dbReference type="SUPFAM" id="SSF54427">
    <property type="entry name" value="NTF2-like"/>
    <property type="match status" value="1"/>
</dbReference>
<comment type="similarity">
    <text evidence="1 2">Belongs to the UPF0225 family.</text>
</comment>
<dbReference type="SUPFAM" id="SSF103642">
    <property type="entry name" value="Sec-C motif"/>
    <property type="match status" value="1"/>
</dbReference>
<gene>
    <name evidence="4" type="ORF">HMPREF0476_2064</name>
</gene>
<dbReference type="EMBL" id="AFHS01000071">
    <property type="protein sequence ID" value="EGK06855.1"/>
    <property type="molecule type" value="Genomic_DNA"/>
</dbReference>
<evidence type="ECO:0000259" key="3">
    <source>
        <dbReference type="Pfam" id="PF17775"/>
    </source>
</evidence>
<evidence type="ECO:0000313" key="5">
    <source>
        <dbReference type="Proteomes" id="UP000004207"/>
    </source>
</evidence>
<dbReference type="HAMAP" id="MF_00612">
    <property type="entry name" value="UPF0225"/>
    <property type="match status" value="1"/>
</dbReference>